<dbReference type="Gene3D" id="3.30.160.100">
    <property type="entry name" value="Ribosome hibernation promotion factor-like"/>
    <property type="match status" value="1"/>
</dbReference>
<protein>
    <recommendedName>
        <fullName evidence="3">Ribosomal subunit interface protein</fullName>
    </recommendedName>
</protein>
<evidence type="ECO:0000313" key="1">
    <source>
        <dbReference type="EMBL" id="OGG47006.1"/>
    </source>
</evidence>
<dbReference type="Pfam" id="PF02482">
    <property type="entry name" value="Ribosomal_S30AE"/>
    <property type="match status" value="1"/>
</dbReference>
<sequence length="147" mass="16499">MEIKIKKTNVELTPDVAAYLDKKLEAFEKFIEPTDTTAICEVEIGKVTKHHQTGAVFFTEINLSVSGARFRAVAEEGTLTAAIDRAKDGLLLELGRNKKKRLDRVRRSGAAVKAMLKGIDFTGDIRGRTARAVEWGKKEFRGYWPFK</sequence>
<reference evidence="1 2" key="1">
    <citation type="journal article" date="2016" name="Nat. Commun.">
        <title>Thousands of microbial genomes shed light on interconnected biogeochemical processes in an aquifer system.</title>
        <authorList>
            <person name="Anantharaman K."/>
            <person name="Brown C.T."/>
            <person name="Hug L.A."/>
            <person name="Sharon I."/>
            <person name="Castelle C.J."/>
            <person name="Probst A.J."/>
            <person name="Thomas B.C."/>
            <person name="Singh A."/>
            <person name="Wilkins M.J."/>
            <person name="Karaoz U."/>
            <person name="Brodie E.L."/>
            <person name="Williams K.H."/>
            <person name="Hubbard S.S."/>
            <person name="Banfield J.F."/>
        </authorList>
    </citation>
    <scope>NUCLEOTIDE SEQUENCE [LARGE SCALE GENOMIC DNA]</scope>
</reference>
<dbReference type="Proteomes" id="UP000178344">
    <property type="component" value="Unassembled WGS sequence"/>
</dbReference>
<evidence type="ECO:0008006" key="3">
    <source>
        <dbReference type="Google" id="ProtNLM"/>
    </source>
</evidence>
<name>A0A1F6CCT4_9BACT</name>
<accession>A0A1F6CCT4</accession>
<dbReference type="AlphaFoldDB" id="A0A1F6CCT4"/>
<dbReference type="SUPFAM" id="SSF69754">
    <property type="entry name" value="Ribosome binding protein Y (YfiA homologue)"/>
    <property type="match status" value="1"/>
</dbReference>
<dbReference type="InterPro" id="IPR003489">
    <property type="entry name" value="RHF/RaiA"/>
</dbReference>
<proteinExistence type="predicted"/>
<dbReference type="InterPro" id="IPR036567">
    <property type="entry name" value="RHF-like"/>
</dbReference>
<gene>
    <name evidence="1" type="ORF">A2671_00480</name>
</gene>
<evidence type="ECO:0000313" key="2">
    <source>
        <dbReference type="Proteomes" id="UP000178344"/>
    </source>
</evidence>
<comment type="caution">
    <text evidence="1">The sequence shown here is derived from an EMBL/GenBank/DDBJ whole genome shotgun (WGS) entry which is preliminary data.</text>
</comment>
<organism evidence="1 2">
    <name type="scientific">Candidatus Kaiserbacteria bacterium RIFCSPHIGHO2_01_FULL_49_13</name>
    <dbReference type="NCBI Taxonomy" id="1798477"/>
    <lineage>
        <taxon>Bacteria</taxon>
        <taxon>Candidatus Kaiseribacteriota</taxon>
    </lineage>
</organism>
<dbReference type="EMBL" id="MFKQ01000033">
    <property type="protein sequence ID" value="OGG47006.1"/>
    <property type="molecule type" value="Genomic_DNA"/>
</dbReference>